<organism evidence="2 3">
    <name type="scientific">Leucobacter coleopterorum</name>
    <dbReference type="NCBI Taxonomy" id="2714933"/>
    <lineage>
        <taxon>Bacteria</taxon>
        <taxon>Bacillati</taxon>
        <taxon>Actinomycetota</taxon>
        <taxon>Actinomycetes</taxon>
        <taxon>Micrococcales</taxon>
        <taxon>Microbacteriaceae</taxon>
        <taxon>Leucobacter</taxon>
    </lineage>
</organism>
<dbReference type="Gene3D" id="3.40.50.720">
    <property type="entry name" value="NAD(P)-binding Rossmann-like Domain"/>
    <property type="match status" value="1"/>
</dbReference>
<evidence type="ECO:0000259" key="1">
    <source>
        <dbReference type="Pfam" id="PF01370"/>
    </source>
</evidence>
<dbReference type="Pfam" id="PF01370">
    <property type="entry name" value="Epimerase"/>
    <property type="match status" value="1"/>
</dbReference>
<name>A0ABX6JWE1_9MICO</name>
<dbReference type="InterPro" id="IPR001509">
    <property type="entry name" value="Epimerase_deHydtase"/>
</dbReference>
<evidence type="ECO:0000313" key="3">
    <source>
        <dbReference type="Proteomes" id="UP000503441"/>
    </source>
</evidence>
<gene>
    <name evidence="2" type="ORF">G7066_08350</name>
</gene>
<keyword evidence="3" id="KW-1185">Reference proteome</keyword>
<dbReference type="InterPro" id="IPR051783">
    <property type="entry name" value="NAD(P)-dependent_oxidoreduct"/>
</dbReference>
<dbReference type="SUPFAM" id="SSF51735">
    <property type="entry name" value="NAD(P)-binding Rossmann-fold domains"/>
    <property type="match status" value="1"/>
</dbReference>
<dbReference type="InterPro" id="IPR036291">
    <property type="entry name" value="NAD(P)-bd_dom_sf"/>
</dbReference>
<dbReference type="RefSeq" id="WP_166330396.1">
    <property type="nucleotide sequence ID" value="NZ_CP049933.1"/>
</dbReference>
<dbReference type="PANTHER" id="PTHR48079">
    <property type="entry name" value="PROTEIN YEEZ"/>
    <property type="match status" value="1"/>
</dbReference>
<protein>
    <submittedName>
        <fullName evidence="2">NAD-dependent epimerase/dehydratase family protein</fullName>
    </submittedName>
</protein>
<reference evidence="2 3" key="1">
    <citation type="submission" date="2020-03" db="EMBL/GenBank/DDBJ databases">
        <title>Leucobacter sp. nov., isolated from beetles.</title>
        <authorList>
            <person name="Hyun D.-W."/>
            <person name="Bae J.-W."/>
        </authorList>
    </citation>
    <scope>NUCLEOTIDE SEQUENCE [LARGE SCALE GENOMIC DNA]</scope>
    <source>
        <strain evidence="2 3">HDW9A</strain>
    </source>
</reference>
<sequence length="332" mass="35183">MRILLLGGTAWLGHTIAEAAVTSGHEVTCLARGTDVPKGVNLVRADRDEDHGLSPVTHDTWDAVIDVASQPGYVRRSVRDLAAFADQYVYISSCNAYASLAEDGIAETAPLNTPLVAGVMASTEEYGEAKVACEDAVLAAFGPKRTIIIRPGLIGGPGDPTGRTSYWPLRLANPSTPDGRVLVPEASDQLTSVIDVRDLAAWIIHLLEHSIRGIFNAAGDPVLLNHHLDIARTITHHQGKLVPASSDWLIANGVAQWSGPRSLPLWVTDAEARGIGALSNSSAKNAGLRLRPLAKTLADTLAWATAHNIVTVNGAGLSDEEETSLVSRLDAQ</sequence>
<dbReference type="Proteomes" id="UP000503441">
    <property type="component" value="Chromosome"/>
</dbReference>
<dbReference type="EMBL" id="CP049933">
    <property type="protein sequence ID" value="QIM18626.1"/>
    <property type="molecule type" value="Genomic_DNA"/>
</dbReference>
<proteinExistence type="predicted"/>
<dbReference type="PANTHER" id="PTHR48079:SF6">
    <property type="entry name" value="NAD(P)-BINDING DOMAIN-CONTAINING PROTEIN-RELATED"/>
    <property type="match status" value="1"/>
</dbReference>
<accession>A0ABX6JWE1</accession>
<feature type="domain" description="NAD-dependent epimerase/dehydratase" evidence="1">
    <location>
        <begin position="3"/>
        <end position="216"/>
    </location>
</feature>
<evidence type="ECO:0000313" key="2">
    <source>
        <dbReference type="EMBL" id="QIM18626.1"/>
    </source>
</evidence>